<comment type="caution">
    <text evidence="2">The sequence shown here is derived from an EMBL/GenBank/DDBJ whole genome shotgun (WGS) entry which is preliminary data.</text>
</comment>
<proteinExistence type="predicted"/>
<evidence type="ECO:0000313" key="2">
    <source>
        <dbReference type="EMBL" id="MCA9755183.1"/>
    </source>
</evidence>
<evidence type="ECO:0000313" key="3">
    <source>
        <dbReference type="Proteomes" id="UP000739538"/>
    </source>
</evidence>
<dbReference type="AlphaFoldDB" id="A0A956SEC0"/>
<keyword evidence="1" id="KW-0812">Transmembrane</keyword>
<dbReference type="EMBL" id="JAGQHS010000017">
    <property type="protein sequence ID" value="MCA9755183.1"/>
    <property type="molecule type" value="Genomic_DNA"/>
</dbReference>
<gene>
    <name evidence="2" type="ORF">KDA27_05225</name>
</gene>
<keyword evidence="1" id="KW-0472">Membrane</keyword>
<protein>
    <submittedName>
        <fullName evidence="2">Uncharacterized protein</fullName>
    </submittedName>
</protein>
<evidence type="ECO:0000256" key="1">
    <source>
        <dbReference type="SAM" id="Phobius"/>
    </source>
</evidence>
<accession>A0A956SEC0</accession>
<reference evidence="2" key="2">
    <citation type="journal article" date="2021" name="Microbiome">
        <title>Successional dynamics and alternative stable states in a saline activated sludge microbial community over 9 years.</title>
        <authorList>
            <person name="Wang Y."/>
            <person name="Ye J."/>
            <person name="Ju F."/>
            <person name="Liu L."/>
            <person name="Boyd J.A."/>
            <person name="Deng Y."/>
            <person name="Parks D.H."/>
            <person name="Jiang X."/>
            <person name="Yin X."/>
            <person name="Woodcroft B.J."/>
            <person name="Tyson G.W."/>
            <person name="Hugenholtz P."/>
            <person name="Polz M.F."/>
            <person name="Zhang T."/>
        </authorList>
    </citation>
    <scope>NUCLEOTIDE SEQUENCE</scope>
    <source>
        <strain evidence="2">HKST-UBA02</strain>
    </source>
</reference>
<organism evidence="2 3">
    <name type="scientific">Eiseniibacteriota bacterium</name>
    <dbReference type="NCBI Taxonomy" id="2212470"/>
    <lineage>
        <taxon>Bacteria</taxon>
        <taxon>Candidatus Eiseniibacteriota</taxon>
    </lineage>
</organism>
<sequence>MKRSNRNDADRIATVPVARLARMARAKGFVLPFAASVVALVCAVAFVNSAQALTKLEGEYQITLDARKTQRAYSWDYDYNNNDTWTGAQFRVFTVPFANTEAFLRFEADWNDRNSYRRPMFQYRESHLRYNWDKPNWGADVRLFQRQDRYWVERHLAEIISPGNLTDGGNSEGIRADLRGLGNTQAILILSDYSGQSQPNTGQELGAPVGTDDAQIFRARREFLDDRFRLGFTYGRRNDRERVDPGRKFTEVWATDFRYSFGSELDLLVEYADTRARGAEQHIEGEFFDGPFVFGRPDHWLPTDSELRAEFRTIRLGNPKTGYYNIVPSVWYIGRGYVNPLENFGANNPLGGVGADDQGFFLNSWYLIPGRAITLTTNYAARERLYVEQRQVRSFYAELYTEYVNGFTSKFSYYDRWDRTRTDRGATVSQNRDVFAEVQVETQLAWMRVQGKIKDIDTEFQKELASLETSVNLRSNLKLYSRYTFGNDPTRLRKGIFSQLQYRPKGNMEVFFEYGPGWIGDTPNPVDDGDLSGSAEQEEMFKLTIKGTF</sequence>
<keyword evidence="1" id="KW-1133">Transmembrane helix</keyword>
<dbReference type="Proteomes" id="UP000739538">
    <property type="component" value="Unassembled WGS sequence"/>
</dbReference>
<feature type="transmembrane region" description="Helical" evidence="1">
    <location>
        <begin position="29"/>
        <end position="47"/>
    </location>
</feature>
<name>A0A956SEC0_UNCEI</name>
<reference evidence="2" key="1">
    <citation type="submission" date="2020-04" db="EMBL/GenBank/DDBJ databases">
        <authorList>
            <person name="Zhang T."/>
        </authorList>
    </citation>
    <scope>NUCLEOTIDE SEQUENCE</scope>
    <source>
        <strain evidence="2">HKST-UBA02</strain>
    </source>
</reference>